<evidence type="ECO:0000256" key="9">
    <source>
        <dbReference type="SAM" id="Phobius"/>
    </source>
</evidence>
<dbReference type="PANTHER" id="PTHR43280:SF2">
    <property type="entry name" value="HTH-TYPE TRANSCRIPTIONAL REGULATOR EXSA"/>
    <property type="match status" value="1"/>
</dbReference>
<dbReference type="AlphaFoldDB" id="F8FQ46"/>
<keyword evidence="4 9" id="KW-1133">Transmembrane helix</keyword>
<evidence type="ECO:0000256" key="4">
    <source>
        <dbReference type="ARBA" id="ARBA00022989"/>
    </source>
</evidence>
<evidence type="ECO:0000313" key="12">
    <source>
        <dbReference type="Proteomes" id="UP000006620"/>
    </source>
</evidence>
<comment type="subcellular location">
    <subcellularLocation>
        <location evidence="1">Cell membrane</location>
        <topology evidence="1">Multi-pass membrane protein</topology>
    </subcellularLocation>
</comment>
<keyword evidence="3 9" id="KW-0812">Transmembrane</keyword>
<dbReference type="GO" id="GO:0043565">
    <property type="term" value="F:sequence-specific DNA binding"/>
    <property type="evidence" value="ECO:0007669"/>
    <property type="project" value="InterPro"/>
</dbReference>
<dbReference type="Pfam" id="PF02743">
    <property type="entry name" value="dCache_1"/>
    <property type="match status" value="1"/>
</dbReference>
<evidence type="ECO:0000256" key="2">
    <source>
        <dbReference type="ARBA" id="ARBA00022475"/>
    </source>
</evidence>
<evidence type="ECO:0000256" key="8">
    <source>
        <dbReference type="ARBA" id="ARBA00023163"/>
    </source>
</evidence>
<dbReference type="GO" id="GO:0003700">
    <property type="term" value="F:DNA-binding transcription factor activity"/>
    <property type="evidence" value="ECO:0007669"/>
    <property type="project" value="InterPro"/>
</dbReference>
<dbReference type="GO" id="GO:0005886">
    <property type="term" value="C:plasma membrane"/>
    <property type="evidence" value="ECO:0007669"/>
    <property type="project" value="UniProtKB-SubCell"/>
</dbReference>
<dbReference type="Gene3D" id="3.30.450.20">
    <property type="entry name" value="PAS domain"/>
    <property type="match status" value="1"/>
</dbReference>
<protein>
    <submittedName>
        <fullName evidence="11">Helix-turn-helix domain-containing protein</fullName>
    </submittedName>
</protein>
<proteinExistence type="predicted"/>
<dbReference type="Pfam" id="PF12833">
    <property type="entry name" value="HTH_18"/>
    <property type="match status" value="1"/>
</dbReference>
<evidence type="ECO:0000256" key="6">
    <source>
        <dbReference type="ARBA" id="ARBA00023125"/>
    </source>
</evidence>
<gene>
    <name evidence="11" type="ordered locus">KNP414_01704</name>
</gene>
<sequence length="783" mass="87873">MQRIKAFMLHKPLLIRIILSYLLVGLVVIGALTIIVTSRVSGQLTGEITSSTDRAIEQSYNTASVLLNSTYNHFAGLFTSTELQPAFYGRNFSTPELGRIGSKLYEAASSNPLVHSVYLFNFQEKLVFSSLSTVRPFDEFYDRDLLKLLESTEPYRSGIFIPRRAAFELNGRAYDQHLISIVYLQSREDRVSSGAMVLNLDQRLLQNMVMNGTGSRSFQSMIINRQGTVVSHSDSTQINRNLSDESYVEQILGSRMGKGTLELTRGGKDHRAFYIKSESLGWTFIGLINYETLLGRVHEIKRFILWVTAILLGVVLLSAAFFTRMIYSPIHRLITDVRRLHGEARQRPSLSELDMLSGAFSYLEQKVQDLQVRAAGYQSARRRDTLRMLTAGGWTDAGEMARKLQDAGIQLAEGPLQVCLLRLDAYGQLSASYSTADLALLKYALCNIAEEMGGSRWAVTAFEEAEDAVTLIVSSDLGETEASREEALPELLQAIQQSASHYLKLSVSAAIGTRAEDLAGIPASWTSAYHASRYRLVLGRGSMIPAGFEAAREPLHDGYASAMEKQVVDSIKLGDLARTRAAVEEYTALLQRAPYEEMMLLLTQLLISTARTAAAMGAAGEEFRLGIGYLGQRLYQWETLAEIREWYLDLCGRAVEQRDREASRKNRLIVDRIKAHIHKHYTDPTLTVESLVEVGGLSTNYMRRVFKEISGVSINVYLSEYRFEKAKELLLRTEFPANRIGEMVGFENTNYFYVSFKKYCGRTPDHFRKTQRGEGMDEAAGRN</sequence>
<dbReference type="EMBL" id="CP002869">
    <property type="protein sequence ID" value="AEI40266.1"/>
    <property type="molecule type" value="Genomic_DNA"/>
</dbReference>
<keyword evidence="5" id="KW-0805">Transcription regulation</keyword>
<feature type="transmembrane region" description="Helical" evidence="9">
    <location>
        <begin position="303"/>
        <end position="322"/>
    </location>
</feature>
<name>F8FQ46_PAEMK</name>
<dbReference type="SUPFAM" id="SSF46689">
    <property type="entry name" value="Homeodomain-like"/>
    <property type="match status" value="1"/>
</dbReference>
<reference evidence="12" key="1">
    <citation type="submission" date="2011-06" db="EMBL/GenBank/DDBJ databases">
        <title>Complete genome sequence of Paenibacillus mucilaginosus KNP414.</title>
        <authorList>
            <person name="Wang J."/>
            <person name="Hu S."/>
            <person name="Hu X."/>
            <person name="Zhang B."/>
            <person name="Dong D."/>
            <person name="Zhang S."/>
            <person name="Zhao K."/>
            <person name="Wu D."/>
        </authorList>
    </citation>
    <scope>NUCLEOTIDE SEQUENCE [LARGE SCALE GENOMIC DNA]</scope>
    <source>
        <strain evidence="12">KNP414</strain>
    </source>
</reference>
<dbReference type="SMART" id="SM00342">
    <property type="entry name" value="HTH_ARAC"/>
    <property type="match status" value="1"/>
</dbReference>
<dbReference type="PROSITE" id="PS01124">
    <property type="entry name" value="HTH_ARAC_FAMILY_2"/>
    <property type="match status" value="1"/>
</dbReference>
<dbReference type="InterPro" id="IPR009057">
    <property type="entry name" value="Homeodomain-like_sf"/>
</dbReference>
<dbReference type="PATRIC" id="fig|1036673.3.peg.1510"/>
<dbReference type="PANTHER" id="PTHR43280">
    <property type="entry name" value="ARAC-FAMILY TRANSCRIPTIONAL REGULATOR"/>
    <property type="match status" value="1"/>
</dbReference>
<keyword evidence="8" id="KW-0804">Transcription</keyword>
<reference evidence="11 12" key="2">
    <citation type="journal article" date="2013" name="Genome Announc.">
        <title>Genome Sequence of Growth-Improving Paenibacillus mucilaginosus Strain KNP414.</title>
        <authorList>
            <person name="Lu J.J."/>
            <person name="Wang J.F."/>
            <person name="Hu X.F."/>
        </authorList>
    </citation>
    <scope>NUCLEOTIDE SEQUENCE [LARGE SCALE GENOMIC DNA]</scope>
    <source>
        <strain evidence="11 12">KNP414</strain>
    </source>
</reference>
<evidence type="ECO:0000313" key="11">
    <source>
        <dbReference type="EMBL" id="AEI40266.1"/>
    </source>
</evidence>
<feature type="transmembrane region" description="Helical" evidence="9">
    <location>
        <begin position="12"/>
        <end position="36"/>
    </location>
</feature>
<dbReference type="Proteomes" id="UP000006620">
    <property type="component" value="Chromosome"/>
</dbReference>
<dbReference type="InterPro" id="IPR033479">
    <property type="entry name" value="dCache_1"/>
</dbReference>
<dbReference type="RefSeq" id="WP_013915428.1">
    <property type="nucleotide sequence ID" value="NC_015690.1"/>
</dbReference>
<keyword evidence="7 9" id="KW-0472">Membrane</keyword>
<evidence type="ECO:0000256" key="1">
    <source>
        <dbReference type="ARBA" id="ARBA00004651"/>
    </source>
</evidence>
<keyword evidence="2" id="KW-1003">Cell membrane</keyword>
<dbReference type="InterPro" id="IPR018060">
    <property type="entry name" value="HTH_AraC"/>
</dbReference>
<evidence type="ECO:0000259" key="10">
    <source>
        <dbReference type="PROSITE" id="PS01124"/>
    </source>
</evidence>
<evidence type="ECO:0000256" key="3">
    <source>
        <dbReference type="ARBA" id="ARBA00022692"/>
    </source>
</evidence>
<dbReference type="Gene3D" id="1.10.10.60">
    <property type="entry name" value="Homeodomain-like"/>
    <property type="match status" value="2"/>
</dbReference>
<evidence type="ECO:0000256" key="7">
    <source>
        <dbReference type="ARBA" id="ARBA00023136"/>
    </source>
</evidence>
<evidence type="ECO:0000256" key="5">
    <source>
        <dbReference type="ARBA" id="ARBA00023015"/>
    </source>
</evidence>
<dbReference type="HOGENOM" id="CLU_019175_0_0_9"/>
<dbReference type="KEGG" id="pms:KNP414_01704"/>
<organism evidence="11 12">
    <name type="scientific">Paenibacillus mucilaginosus (strain KNP414)</name>
    <dbReference type="NCBI Taxonomy" id="1036673"/>
    <lineage>
        <taxon>Bacteria</taxon>
        <taxon>Bacillati</taxon>
        <taxon>Bacillota</taxon>
        <taxon>Bacilli</taxon>
        <taxon>Bacillales</taxon>
        <taxon>Paenibacillaceae</taxon>
        <taxon>Paenibacillus</taxon>
    </lineage>
</organism>
<accession>F8FQ46</accession>
<dbReference type="CDD" id="cd12912">
    <property type="entry name" value="PDC2_MCP_like"/>
    <property type="match status" value="1"/>
</dbReference>
<keyword evidence="6" id="KW-0238">DNA-binding</keyword>
<feature type="domain" description="HTH araC/xylS-type" evidence="10">
    <location>
        <begin position="671"/>
        <end position="770"/>
    </location>
</feature>